<dbReference type="EMBL" id="CP003065">
    <property type="protein sequence ID" value="AEV67467.1"/>
    <property type="molecule type" value="Genomic_DNA"/>
</dbReference>
<evidence type="ECO:0000256" key="1">
    <source>
        <dbReference type="SAM" id="SignalP"/>
    </source>
</evidence>
<feature type="signal peptide" evidence="1">
    <location>
        <begin position="1"/>
        <end position="25"/>
    </location>
</feature>
<feature type="chain" id="PRO_5039112372" description="Cyclic lactone autoinducer peptide" evidence="1">
    <location>
        <begin position="26"/>
        <end position="47"/>
    </location>
</feature>
<evidence type="ECO:0000313" key="2">
    <source>
        <dbReference type="EMBL" id="AEV67467.1"/>
    </source>
</evidence>
<accession>G8LVB3</accession>
<keyword evidence="3" id="KW-1185">Reference proteome</keyword>
<gene>
    <name evidence="2" type="ordered locus">Clocl_0767</name>
</gene>
<keyword evidence="1" id="KW-0732">Signal</keyword>
<organism evidence="2 3">
    <name type="scientific">Acetivibrio clariflavus (strain DSM 19732 / NBRC 101661 / EBR45)</name>
    <name type="common">Clostridium clariflavum</name>
    <dbReference type="NCBI Taxonomy" id="720554"/>
    <lineage>
        <taxon>Bacteria</taxon>
        <taxon>Bacillati</taxon>
        <taxon>Bacillota</taxon>
        <taxon>Clostridia</taxon>
        <taxon>Eubacteriales</taxon>
        <taxon>Oscillospiraceae</taxon>
        <taxon>Acetivibrio</taxon>
    </lineage>
</organism>
<proteinExistence type="predicted"/>
<dbReference type="HOGENOM" id="CLU_3166410_0_0_9"/>
<evidence type="ECO:0000313" key="3">
    <source>
        <dbReference type="Proteomes" id="UP000005435"/>
    </source>
</evidence>
<dbReference type="RefSeq" id="WP_014254095.1">
    <property type="nucleotide sequence ID" value="NC_016627.1"/>
</dbReference>
<protein>
    <recommendedName>
        <fullName evidence="4">Cyclic lactone autoinducer peptide</fullName>
    </recommendedName>
</protein>
<dbReference type="KEGG" id="ccl:Clocl_0767"/>
<reference evidence="3" key="1">
    <citation type="submission" date="2011-12" db="EMBL/GenBank/DDBJ databases">
        <title>Complete sequence of Clostridium clariflavum DSM 19732.</title>
        <authorList>
            <consortium name="US DOE Joint Genome Institute"/>
            <person name="Lucas S."/>
            <person name="Han J."/>
            <person name="Lapidus A."/>
            <person name="Cheng J.-F."/>
            <person name="Goodwin L."/>
            <person name="Pitluck S."/>
            <person name="Peters L."/>
            <person name="Teshima H."/>
            <person name="Detter J.C."/>
            <person name="Han C."/>
            <person name="Tapia R."/>
            <person name="Land M."/>
            <person name="Hauser L."/>
            <person name="Kyrpides N."/>
            <person name="Ivanova N."/>
            <person name="Pagani I."/>
            <person name="Kitzmiller T."/>
            <person name="Lynd L."/>
            <person name="Izquierdo J."/>
            <person name="Woyke T."/>
        </authorList>
    </citation>
    <scope>NUCLEOTIDE SEQUENCE [LARGE SCALE GENOMIC DNA]</scope>
    <source>
        <strain evidence="3">DSM 19732 / NBRC 101661 / EBR45</strain>
    </source>
</reference>
<dbReference type="NCBIfam" id="TIGR04223">
    <property type="entry name" value="quorum_AgrD"/>
    <property type="match status" value="1"/>
</dbReference>
<evidence type="ECO:0008006" key="4">
    <source>
        <dbReference type="Google" id="ProtNLM"/>
    </source>
</evidence>
<sequence precursor="true">MIKRKVPYFLSTILALLAVSAASLSASTSFPFVAYQPKMPKSLIKEN</sequence>
<dbReference type="Proteomes" id="UP000005435">
    <property type="component" value="Chromosome"/>
</dbReference>
<dbReference type="AlphaFoldDB" id="G8LVB3"/>
<name>G8LVB3_ACECE</name>
<dbReference type="InterPro" id="IPR009229">
    <property type="entry name" value="AgrD"/>
</dbReference>
<reference evidence="2 3" key="2">
    <citation type="journal article" date="2012" name="Stand. Genomic Sci.">
        <title>Complete Genome Sequence of Clostridium clariflavum DSM 19732.</title>
        <authorList>
            <person name="Izquierdo J.A."/>
            <person name="Goodwin L."/>
            <person name="Davenport K.W."/>
            <person name="Teshima H."/>
            <person name="Bruce D."/>
            <person name="Detter C."/>
            <person name="Tapia R."/>
            <person name="Han S."/>
            <person name="Land M."/>
            <person name="Hauser L."/>
            <person name="Jeffries C.D."/>
            <person name="Han J."/>
            <person name="Pitluck S."/>
            <person name="Nolan M."/>
            <person name="Chen A."/>
            <person name="Huntemann M."/>
            <person name="Mavromatis K."/>
            <person name="Mikhailova N."/>
            <person name="Liolios K."/>
            <person name="Woyke T."/>
            <person name="Lynd L.R."/>
        </authorList>
    </citation>
    <scope>NUCLEOTIDE SEQUENCE [LARGE SCALE GENOMIC DNA]</scope>
    <source>
        <strain evidence="3">DSM 19732 / NBRC 101661 / EBR45</strain>
    </source>
</reference>